<name>F8TU19_PBCV1</name>
<accession>F8TU19</accession>
<sequence>MCFHLQSGALPTELWRVCVLSPPTMPIVGLEPTTTRLRVWRSTD</sequence>
<dbReference type="EMBL" id="JF411744">
    <property type="protein sequence ID" value="AEI70080.1"/>
    <property type="molecule type" value="Genomic_DNA"/>
</dbReference>
<reference evidence="1 2" key="2">
    <citation type="journal article" date="1995" name="Virology">
        <title>Analysis of 43 kb of the Chlorella virus PBCV-1 330-kb genome: map positions 45 to 88.</title>
        <authorList>
            <person name="Li Y."/>
            <person name="Lu Z."/>
            <person name="Burbank D.E."/>
            <person name="Kutish G.F."/>
            <person name="Rock D.L."/>
            <person name="Van Etten J.L."/>
        </authorList>
    </citation>
    <scope>NUCLEOTIDE SEQUENCE [LARGE SCALE GENOMIC DNA]</scope>
</reference>
<organism evidence="1 2">
    <name type="scientific">Paramecium bursaria Chlorella virus 1</name>
    <name type="common">PBCV-1</name>
    <dbReference type="NCBI Taxonomy" id="10506"/>
    <lineage>
        <taxon>Viruses</taxon>
        <taxon>Varidnaviria</taxon>
        <taxon>Bamfordvirae</taxon>
        <taxon>Nucleocytoviricota</taxon>
        <taxon>Megaviricetes</taxon>
        <taxon>Algavirales</taxon>
        <taxon>Phycodnaviridae</taxon>
        <taxon>Chlorovirus</taxon>
        <taxon>Chlorovirus vanettense</taxon>
    </lineage>
</organism>
<gene>
    <name evidence="1" type="primary">a329aL</name>
</gene>
<organismHost>
    <name type="scientific">Chlorella</name>
    <dbReference type="NCBI Taxonomy" id="3071"/>
</organismHost>
<proteinExistence type="predicted"/>
<dbReference type="RefSeq" id="YP_004678935.1">
    <property type="nucleotide sequence ID" value="NC_000852.5"/>
</dbReference>
<reference evidence="1 2" key="4">
    <citation type="journal article" date="1996" name="Virology">
        <title>Analysis of 76 kb of the chlorella virus PBCV-1 330-kb genome: map positions 182 to 258.</title>
        <authorList>
            <person name="Kutish G.F."/>
            <person name="Li Y."/>
            <person name="Lu Z."/>
            <person name="Furuta M."/>
            <person name="Rock D.L."/>
            <person name="Van Etten J.L."/>
        </authorList>
    </citation>
    <scope>NUCLEOTIDE SEQUENCE [LARGE SCALE GENOMIC DNA]</scope>
</reference>
<evidence type="ECO:0000313" key="2">
    <source>
        <dbReference type="Proteomes" id="UP000000862"/>
    </source>
</evidence>
<evidence type="ECO:0000313" key="1">
    <source>
        <dbReference type="EMBL" id="AEI70080.1"/>
    </source>
</evidence>
<reference evidence="1 2" key="1">
    <citation type="journal article" date="1995" name="Virology">
        <title>Analysis of 45 kb of DNA located at the left end of the chlorella virus PBCV-1 genome.</title>
        <authorList>
            <person name="Lu Z."/>
            <person name="Li Y."/>
            <person name="Zhang Y."/>
            <person name="Kutish G.F."/>
            <person name="Rock D.L."/>
            <person name="Van Etten J.L."/>
        </authorList>
    </citation>
    <scope>NUCLEOTIDE SEQUENCE [LARGE SCALE GENOMIC DNA]</scope>
</reference>
<reference evidence="1 2" key="8">
    <citation type="journal article" date="2010" name="J. Virol.">
        <title>Microarray analysis of Paramecium bursaria chlorella virus 1 transcription.</title>
        <authorList>
            <person name="Yanai-Balser G.M."/>
            <person name="Duncan G.A."/>
            <person name="Eudy J.D."/>
            <person name="Wang D."/>
            <person name="Li X."/>
            <person name="Agarkova I.V."/>
            <person name="Dunigan D.D."/>
            <person name="Van Etten J.L."/>
        </authorList>
    </citation>
    <scope>NUCLEOTIDE SEQUENCE [LARGE SCALE GENOMIC DNA]</scope>
</reference>
<dbReference type="KEGG" id="vg:10971094"/>
<reference evidence="1 2" key="6">
    <citation type="journal article" date="1999" name="Virology">
        <title>Chlorella virus PBCV-1 encodes a functional homospermidine synthase.</title>
        <authorList>
            <person name="Kaiser A."/>
            <person name="Vollmert M."/>
            <person name="Tholl D."/>
            <person name="Graves M.V."/>
            <person name="Gurnon J.R."/>
            <person name="Xing W."/>
            <person name="Lisec A.D."/>
            <person name="Nickerson K.W."/>
            <person name="Van Etten J.L."/>
        </authorList>
    </citation>
    <scope>NUCLEOTIDE SEQUENCE [LARGE SCALE GENOMIC DNA]</scope>
</reference>
<reference evidence="1 2" key="5">
    <citation type="journal article" date="1997" name="Virology">
        <title>Analysis of 74 kb of DNA located at the right end of the 330-kb chlorella virus PBCV-1 genome.</title>
        <authorList>
            <person name="Li Y."/>
            <person name="Lu Z."/>
            <person name="Sun L."/>
            <person name="Ropp S."/>
            <person name="Kutish G.F."/>
            <person name="Rock D.L."/>
            <person name="Van Etten J.L."/>
        </authorList>
    </citation>
    <scope>NUCLEOTIDE SEQUENCE [LARGE SCALE GENOMIC DNA]</scope>
</reference>
<protein>
    <submittedName>
        <fullName evidence="1">Uncharacterized protein</fullName>
    </submittedName>
</protein>
<dbReference type="Proteomes" id="UP000000862">
    <property type="component" value="Segment"/>
</dbReference>
<dbReference type="GeneID" id="10971094"/>
<reference evidence="1 2" key="7">
    <citation type="journal article" date="2000" name="Virology">
        <title>Characterization of a beta-1,3-glucanase encoded by chlorella virus PBCV-1.</title>
        <authorList>
            <person name="Sun L."/>
            <person name="Gurnon J.R."/>
            <person name="Adams B.J."/>
            <person name="Graves M.V."/>
            <person name="Van Etten J.L."/>
        </authorList>
    </citation>
    <scope>NUCLEOTIDE SEQUENCE [LARGE SCALE GENOMIC DNA]</scope>
</reference>
<keyword evidence="2" id="KW-1185">Reference proteome</keyword>
<reference evidence="1 2" key="3">
    <citation type="journal article" date="1996" name="Virology">
        <title>Analysis of 94 kb of the chlorella virus PBCV-1 330-kb genome: map positions 88 to 182.</title>
        <authorList>
            <person name="Lu Z."/>
            <person name="Li Y."/>
            <person name="Que Q."/>
            <person name="Kutish G.F."/>
            <person name="Rock D.L."/>
            <person name="Van Etten J.L."/>
        </authorList>
    </citation>
    <scope>NUCLEOTIDE SEQUENCE [LARGE SCALE GENOMIC DNA]</scope>
</reference>